<dbReference type="PROSITE" id="PS50043">
    <property type="entry name" value="HTH_LUXR_2"/>
    <property type="match status" value="1"/>
</dbReference>
<dbReference type="InterPro" id="IPR000792">
    <property type="entry name" value="Tscrpt_reg_LuxR_C"/>
</dbReference>
<dbReference type="InterPro" id="IPR001789">
    <property type="entry name" value="Sig_transdc_resp-reg_receiver"/>
</dbReference>
<evidence type="ECO:0000313" key="8">
    <source>
        <dbReference type="EMBL" id="MFC5988559.1"/>
    </source>
</evidence>
<dbReference type="Pfam" id="PF00072">
    <property type="entry name" value="Response_reg"/>
    <property type="match status" value="1"/>
</dbReference>
<evidence type="ECO:0000256" key="4">
    <source>
        <dbReference type="ARBA" id="ARBA00023163"/>
    </source>
</evidence>
<gene>
    <name evidence="8" type="ORF">ACFPXP_19320</name>
</gene>
<name>A0ABW1IUU3_9BACL</name>
<evidence type="ECO:0000256" key="3">
    <source>
        <dbReference type="ARBA" id="ARBA00023125"/>
    </source>
</evidence>
<reference evidence="9" key="1">
    <citation type="journal article" date="2019" name="Int. J. Syst. Evol. Microbiol.">
        <title>The Global Catalogue of Microorganisms (GCM) 10K type strain sequencing project: providing services to taxonomists for standard genome sequencing and annotation.</title>
        <authorList>
            <consortium name="The Broad Institute Genomics Platform"/>
            <consortium name="The Broad Institute Genome Sequencing Center for Infectious Disease"/>
            <person name="Wu L."/>
            <person name="Ma J."/>
        </authorList>
    </citation>
    <scope>NUCLEOTIDE SEQUENCE [LARGE SCALE GENOMIC DNA]</scope>
    <source>
        <strain evidence="9">CCM 8749</strain>
    </source>
</reference>
<dbReference type="Gene3D" id="3.40.50.2300">
    <property type="match status" value="1"/>
</dbReference>
<dbReference type="Pfam" id="PF00196">
    <property type="entry name" value="GerE"/>
    <property type="match status" value="1"/>
</dbReference>
<dbReference type="InterPro" id="IPR016032">
    <property type="entry name" value="Sig_transdc_resp-reg_C-effctor"/>
</dbReference>
<keyword evidence="1 5" id="KW-0597">Phosphoprotein</keyword>
<keyword evidence="2" id="KW-0805">Transcription regulation</keyword>
<organism evidence="8 9">
    <name type="scientific">Marinicrinis lubricantis</name>
    <dbReference type="NCBI Taxonomy" id="2086470"/>
    <lineage>
        <taxon>Bacteria</taxon>
        <taxon>Bacillati</taxon>
        <taxon>Bacillota</taxon>
        <taxon>Bacilli</taxon>
        <taxon>Bacillales</taxon>
        <taxon>Paenibacillaceae</taxon>
    </lineage>
</organism>
<dbReference type="InterPro" id="IPR039420">
    <property type="entry name" value="WalR-like"/>
</dbReference>
<proteinExistence type="predicted"/>
<evidence type="ECO:0000256" key="1">
    <source>
        <dbReference type="ARBA" id="ARBA00022553"/>
    </source>
</evidence>
<evidence type="ECO:0000259" key="7">
    <source>
        <dbReference type="PROSITE" id="PS50110"/>
    </source>
</evidence>
<comment type="caution">
    <text evidence="8">The sequence shown here is derived from an EMBL/GenBank/DDBJ whole genome shotgun (WGS) entry which is preliminary data.</text>
</comment>
<evidence type="ECO:0000259" key="6">
    <source>
        <dbReference type="PROSITE" id="PS50043"/>
    </source>
</evidence>
<dbReference type="SMART" id="SM00448">
    <property type="entry name" value="REC"/>
    <property type="match status" value="1"/>
</dbReference>
<dbReference type="EMBL" id="JBHSQV010000182">
    <property type="protein sequence ID" value="MFC5988559.1"/>
    <property type="molecule type" value="Genomic_DNA"/>
</dbReference>
<keyword evidence="4" id="KW-0804">Transcription</keyword>
<feature type="modified residue" description="4-aspartylphosphate" evidence="5">
    <location>
        <position position="56"/>
    </location>
</feature>
<evidence type="ECO:0000256" key="2">
    <source>
        <dbReference type="ARBA" id="ARBA00023015"/>
    </source>
</evidence>
<keyword evidence="3" id="KW-0238">DNA-binding</keyword>
<dbReference type="PROSITE" id="PS00622">
    <property type="entry name" value="HTH_LUXR_1"/>
    <property type="match status" value="1"/>
</dbReference>
<dbReference type="SMART" id="SM00421">
    <property type="entry name" value="HTH_LUXR"/>
    <property type="match status" value="1"/>
</dbReference>
<dbReference type="PROSITE" id="PS50110">
    <property type="entry name" value="RESPONSE_REGULATORY"/>
    <property type="match status" value="1"/>
</dbReference>
<sequence length="222" mass="24932">MNKYRVLIVDDHTLARRAIRSILEADDTFIIVGEATGGLEAIEMCHSLTPDLVLMDIHMKDMSGLEATRQIRNAFPMIKIVMLTVSDAAADLFTALQFGAQGYLLKNMDPEVWTSYLRSLMNEEPDASRKIADRLLNQFQSMSEHPHLQDLPLTDREKQIISCVAGGATNREVAAQLHIAENTVKNHIKNILEKLNLDNRVQLTAFAVKNGLSQFVQSEEDK</sequence>
<dbReference type="InterPro" id="IPR058245">
    <property type="entry name" value="NreC/VraR/RcsB-like_REC"/>
</dbReference>
<dbReference type="PRINTS" id="PR00038">
    <property type="entry name" value="HTHLUXR"/>
</dbReference>
<dbReference type="RefSeq" id="WP_379896033.1">
    <property type="nucleotide sequence ID" value="NZ_CBCSCT010000011.1"/>
</dbReference>
<dbReference type="InterPro" id="IPR011006">
    <property type="entry name" value="CheY-like_superfamily"/>
</dbReference>
<evidence type="ECO:0000313" key="9">
    <source>
        <dbReference type="Proteomes" id="UP001596250"/>
    </source>
</evidence>
<evidence type="ECO:0000256" key="5">
    <source>
        <dbReference type="PROSITE-ProRule" id="PRU00169"/>
    </source>
</evidence>
<keyword evidence="9" id="KW-1185">Reference proteome</keyword>
<dbReference type="CDD" id="cd06170">
    <property type="entry name" value="LuxR_C_like"/>
    <property type="match status" value="1"/>
</dbReference>
<feature type="domain" description="Response regulatory" evidence="7">
    <location>
        <begin position="5"/>
        <end position="121"/>
    </location>
</feature>
<dbReference type="CDD" id="cd17535">
    <property type="entry name" value="REC_NarL-like"/>
    <property type="match status" value="1"/>
</dbReference>
<accession>A0ABW1IUU3</accession>
<dbReference type="SUPFAM" id="SSF46894">
    <property type="entry name" value="C-terminal effector domain of the bipartite response regulators"/>
    <property type="match status" value="1"/>
</dbReference>
<protein>
    <submittedName>
        <fullName evidence="8">Response regulator</fullName>
    </submittedName>
</protein>
<dbReference type="SUPFAM" id="SSF52172">
    <property type="entry name" value="CheY-like"/>
    <property type="match status" value="1"/>
</dbReference>
<dbReference type="PANTHER" id="PTHR43214">
    <property type="entry name" value="TWO-COMPONENT RESPONSE REGULATOR"/>
    <property type="match status" value="1"/>
</dbReference>
<feature type="domain" description="HTH luxR-type" evidence="6">
    <location>
        <begin position="146"/>
        <end position="211"/>
    </location>
</feature>
<dbReference type="Proteomes" id="UP001596250">
    <property type="component" value="Unassembled WGS sequence"/>
</dbReference>